<keyword evidence="3" id="KW-0808">Transferase</keyword>
<feature type="transmembrane region" description="Helical" evidence="1">
    <location>
        <begin position="200"/>
        <end position="219"/>
    </location>
</feature>
<feature type="transmembrane region" description="Helical" evidence="1">
    <location>
        <begin position="294"/>
        <end position="316"/>
    </location>
</feature>
<comment type="caution">
    <text evidence="3">The sequence shown here is derived from an EMBL/GenBank/DDBJ whole genome shotgun (WGS) entry which is preliminary data.</text>
</comment>
<keyword evidence="4" id="KW-1185">Reference proteome</keyword>
<evidence type="ECO:0000313" key="3">
    <source>
        <dbReference type="EMBL" id="RJT47049.1"/>
    </source>
</evidence>
<dbReference type="InterPro" id="IPR052734">
    <property type="entry name" value="Nod_factor_acetyltransferase"/>
</dbReference>
<feature type="transmembrane region" description="Helical" evidence="1">
    <location>
        <begin position="147"/>
        <end position="164"/>
    </location>
</feature>
<organism evidence="3 4">
    <name type="scientific">Rahnella woolbedingensis</name>
    <dbReference type="NCBI Taxonomy" id="1510574"/>
    <lineage>
        <taxon>Bacteria</taxon>
        <taxon>Pseudomonadati</taxon>
        <taxon>Pseudomonadota</taxon>
        <taxon>Gammaproteobacteria</taxon>
        <taxon>Enterobacterales</taxon>
        <taxon>Yersiniaceae</taxon>
        <taxon>Rahnella</taxon>
    </lineage>
</organism>
<evidence type="ECO:0000256" key="1">
    <source>
        <dbReference type="SAM" id="Phobius"/>
    </source>
</evidence>
<protein>
    <submittedName>
        <fullName evidence="3">Acyltransferase</fullName>
    </submittedName>
</protein>
<feature type="domain" description="Acyltransferase 3" evidence="2">
    <location>
        <begin position="4"/>
        <end position="314"/>
    </location>
</feature>
<sequence length="334" mass="38394">MREQWVDYAKGIGIILVVIGHVNRGLHSADIYISEPFFRMFDSIIYTFHMPLFFFLSGLFFIKSIQKNNKTEFIKKKIATIAYPYVIWSVIQGSIGVLLSNFTNKKTDFMSVLAFPYQPTGQFWFLYALFMIFIVSCLIYNKRNFTTQLPIITVVSFLLYLYSLNIGDSLHLNFITNNIVFFFLGCVFSTLQLDRLVTKINVNTLLISALTFLLVQYKFHFIDGMLYNRIGISTFVVAMISIFFIYVLSLTLSSIKVDLLSKIGNDSMVIFLVHILCASGTRIILSKVFGLSNWYLHIIAGTIAGVFVPILFYWLVQKLNLKFLLTYPVNSKNP</sequence>
<dbReference type="PANTHER" id="PTHR37312">
    <property type="entry name" value="MEMBRANE-BOUND ACYLTRANSFERASE YKRP-RELATED"/>
    <property type="match status" value="1"/>
</dbReference>
<keyword evidence="1" id="KW-1133">Transmembrane helix</keyword>
<feature type="transmembrane region" description="Helical" evidence="1">
    <location>
        <begin position="82"/>
        <end position="102"/>
    </location>
</feature>
<dbReference type="PANTHER" id="PTHR37312:SF1">
    <property type="entry name" value="MEMBRANE-BOUND ACYLTRANSFERASE YKRP-RELATED"/>
    <property type="match status" value="1"/>
</dbReference>
<reference evidence="3 4" key="1">
    <citation type="submission" date="2018-09" db="EMBL/GenBank/DDBJ databases">
        <authorList>
            <person name="Le Fleche-Mateos A."/>
        </authorList>
    </citation>
    <scope>NUCLEOTIDE SEQUENCE [LARGE SCALE GENOMIC DNA]</scope>
    <source>
        <strain evidence="3 4">DSM 27399</strain>
    </source>
</reference>
<dbReference type="InterPro" id="IPR002656">
    <property type="entry name" value="Acyl_transf_3_dom"/>
</dbReference>
<keyword evidence="1" id="KW-0812">Transmembrane</keyword>
<dbReference type="AlphaFoldDB" id="A0A419NE54"/>
<feature type="transmembrane region" description="Helical" evidence="1">
    <location>
        <begin position="225"/>
        <end position="248"/>
    </location>
</feature>
<dbReference type="RefSeq" id="WP_120131065.1">
    <property type="nucleotide sequence ID" value="NZ_RAHH01000002.1"/>
</dbReference>
<gene>
    <name evidence="3" type="ORF">D6C13_01390</name>
</gene>
<name>A0A419NE54_9GAMM</name>
<dbReference type="EMBL" id="RAHH01000002">
    <property type="protein sequence ID" value="RJT47049.1"/>
    <property type="molecule type" value="Genomic_DNA"/>
</dbReference>
<keyword evidence="1" id="KW-0472">Membrane</keyword>
<dbReference type="Proteomes" id="UP000284908">
    <property type="component" value="Unassembled WGS sequence"/>
</dbReference>
<feature type="transmembrane region" description="Helical" evidence="1">
    <location>
        <begin position="269"/>
        <end position="288"/>
    </location>
</feature>
<accession>A0A419NE54</accession>
<feature type="transmembrane region" description="Helical" evidence="1">
    <location>
        <begin position="170"/>
        <end position="188"/>
    </location>
</feature>
<feature type="transmembrane region" description="Helical" evidence="1">
    <location>
        <begin position="122"/>
        <end position="140"/>
    </location>
</feature>
<evidence type="ECO:0000259" key="2">
    <source>
        <dbReference type="Pfam" id="PF01757"/>
    </source>
</evidence>
<dbReference type="OrthoDB" id="6506851at2"/>
<dbReference type="Pfam" id="PF01757">
    <property type="entry name" value="Acyl_transf_3"/>
    <property type="match status" value="1"/>
</dbReference>
<dbReference type="GO" id="GO:0016747">
    <property type="term" value="F:acyltransferase activity, transferring groups other than amino-acyl groups"/>
    <property type="evidence" value="ECO:0007669"/>
    <property type="project" value="InterPro"/>
</dbReference>
<proteinExistence type="predicted"/>
<feature type="transmembrane region" description="Helical" evidence="1">
    <location>
        <begin position="44"/>
        <end position="62"/>
    </location>
</feature>
<keyword evidence="3" id="KW-0012">Acyltransferase</keyword>
<evidence type="ECO:0000313" key="4">
    <source>
        <dbReference type="Proteomes" id="UP000284908"/>
    </source>
</evidence>